<dbReference type="EMBL" id="JAIWYP010000015">
    <property type="protein sequence ID" value="KAH3703309.1"/>
    <property type="molecule type" value="Genomic_DNA"/>
</dbReference>
<organism evidence="1 2">
    <name type="scientific">Dreissena polymorpha</name>
    <name type="common">Zebra mussel</name>
    <name type="synonym">Mytilus polymorpha</name>
    <dbReference type="NCBI Taxonomy" id="45954"/>
    <lineage>
        <taxon>Eukaryota</taxon>
        <taxon>Metazoa</taxon>
        <taxon>Spiralia</taxon>
        <taxon>Lophotrochozoa</taxon>
        <taxon>Mollusca</taxon>
        <taxon>Bivalvia</taxon>
        <taxon>Autobranchia</taxon>
        <taxon>Heteroconchia</taxon>
        <taxon>Euheterodonta</taxon>
        <taxon>Imparidentia</taxon>
        <taxon>Neoheterodontei</taxon>
        <taxon>Myida</taxon>
        <taxon>Dreissenoidea</taxon>
        <taxon>Dreissenidae</taxon>
        <taxon>Dreissena</taxon>
    </lineage>
</organism>
<accession>A0A9D4BP33</accession>
<sequence length="53" mass="5703">MWLGVSALASGYSPYELMFGRAPRLAIDAVMGLTRQSVGVSTPSTYAEEAKQH</sequence>
<comment type="caution">
    <text evidence="1">The sequence shown here is derived from an EMBL/GenBank/DDBJ whole genome shotgun (WGS) entry which is preliminary data.</text>
</comment>
<dbReference type="AlphaFoldDB" id="A0A9D4BP33"/>
<gene>
    <name evidence="1" type="ORF">DPMN_078342</name>
</gene>
<dbReference type="Proteomes" id="UP000828390">
    <property type="component" value="Unassembled WGS sequence"/>
</dbReference>
<evidence type="ECO:0000313" key="2">
    <source>
        <dbReference type="Proteomes" id="UP000828390"/>
    </source>
</evidence>
<protein>
    <submittedName>
        <fullName evidence="1">Uncharacterized protein</fullName>
    </submittedName>
</protein>
<proteinExistence type="predicted"/>
<reference evidence="1" key="1">
    <citation type="journal article" date="2019" name="bioRxiv">
        <title>The Genome of the Zebra Mussel, Dreissena polymorpha: A Resource for Invasive Species Research.</title>
        <authorList>
            <person name="McCartney M.A."/>
            <person name="Auch B."/>
            <person name="Kono T."/>
            <person name="Mallez S."/>
            <person name="Zhang Y."/>
            <person name="Obille A."/>
            <person name="Becker A."/>
            <person name="Abrahante J.E."/>
            <person name="Garbe J."/>
            <person name="Badalamenti J.P."/>
            <person name="Herman A."/>
            <person name="Mangelson H."/>
            <person name="Liachko I."/>
            <person name="Sullivan S."/>
            <person name="Sone E.D."/>
            <person name="Koren S."/>
            <person name="Silverstein K.A.T."/>
            <person name="Beckman K.B."/>
            <person name="Gohl D.M."/>
        </authorList>
    </citation>
    <scope>NUCLEOTIDE SEQUENCE</scope>
    <source>
        <strain evidence="1">Duluth1</strain>
        <tissue evidence="1">Whole animal</tissue>
    </source>
</reference>
<evidence type="ECO:0000313" key="1">
    <source>
        <dbReference type="EMBL" id="KAH3703309.1"/>
    </source>
</evidence>
<name>A0A9D4BP33_DREPO</name>
<reference evidence="1" key="2">
    <citation type="submission" date="2020-11" db="EMBL/GenBank/DDBJ databases">
        <authorList>
            <person name="McCartney M.A."/>
            <person name="Auch B."/>
            <person name="Kono T."/>
            <person name="Mallez S."/>
            <person name="Becker A."/>
            <person name="Gohl D.M."/>
            <person name="Silverstein K.A.T."/>
            <person name="Koren S."/>
            <person name="Bechman K.B."/>
            <person name="Herman A."/>
            <person name="Abrahante J.E."/>
            <person name="Garbe J."/>
        </authorList>
    </citation>
    <scope>NUCLEOTIDE SEQUENCE</scope>
    <source>
        <strain evidence="1">Duluth1</strain>
        <tissue evidence="1">Whole animal</tissue>
    </source>
</reference>
<keyword evidence="2" id="KW-1185">Reference proteome</keyword>